<evidence type="ECO:0000313" key="7">
    <source>
        <dbReference type="EMBL" id="KAF5874896.1"/>
    </source>
</evidence>
<organism evidence="7 8">
    <name type="scientific">Botrytis fragariae</name>
    <dbReference type="NCBI Taxonomy" id="1964551"/>
    <lineage>
        <taxon>Eukaryota</taxon>
        <taxon>Fungi</taxon>
        <taxon>Dikarya</taxon>
        <taxon>Ascomycota</taxon>
        <taxon>Pezizomycotina</taxon>
        <taxon>Leotiomycetes</taxon>
        <taxon>Helotiales</taxon>
        <taxon>Sclerotiniaceae</taxon>
        <taxon>Botrytis</taxon>
    </lineage>
</organism>
<dbReference type="EMBL" id="JABFCT010000006">
    <property type="protein sequence ID" value="KAF5874896.1"/>
    <property type="molecule type" value="Genomic_DNA"/>
</dbReference>
<dbReference type="PANTHER" id="PTHR47840:SF1">
    <property type="entry name" value="ZN(II)2CYS6 TRANSCRIPTION FACTOR (EUROFUNG)"/>
    <property type="match status" value="1"/>
</dbReference>
<dbReference type="GO" id="GO:0008270">
    <property type="term" value="F:zinc ion binding"/>
    <property type="evidence" value="ECO:0007669"/>
    <property type="project" value="InterPro"/>
</dbReference>
<dbReference type="SMART" id="SM00906">
    <property type="entry name" value="Fungal_trans"/>
    <property type="match status" value="1"/>
</dbReference>
<dbReference type="Gene3D" id="4.10.240.10">
    <property type="entry name" value="Zn(2)-C6 fungal-type DNA-binding domain"/>
    <property type="match status" value="1"/>
</dbReference>
<feature type="compositionally biased region" description="Basic and acidic residues" evidence="5">
    <location>
        <begin position="1328"/>
        <end position="1346"/>
    </location>
</feature>
<feature type="compositionally biased region" description="Polar residues" evidence="5">
    <location>
        <begin position="1188"/>
        <end position="1200"/>
    </location>
</feature>
<feature type="compositionally biased region" description="Low complexity" evidence="5">
    <location>
        <begin position="1201"/>
        <end position="1211"/>
    </location>
</feature>
<keyword evidence="8" id="KW-1185">Reference proteome</keyword>
<feature type="compositionally biased region" description="Basic and acidic residues" evidence="5">
    <location>
        <begin position="828"/>
        <end position="846"/>
    </location>
</feature>
<dbReference type="PROSITE" id="PS00463">
    <property type="entry name" value="ZN2_CY6_FUNGAL_1"/>
    <property type="match status" value="1"/>
</dbReference>
<evidence type="ECO:0000256" key="2">
    <source>
        <dbReference type="ARBA" id="ARBA00023015"/>
    </source>
</evidence>
<dbReference type="CDD" id="cd00067">
    <property type="entry name" value="GAL4"/>
    <property type="match status" value="1"/>
</dbReference>
<evidence type="ECO:0000259" key="6">
    <source>
        <dbReference type="PROSITE" id="PS50048"/>
    </source>
</evidence>
<feature type="region of interest" description="Disordered" evidence="5">
    <location>
        <begin position="1328"/>
        <end position="1406"/>
    </location>
</feature>
<feature type="compositionally biased region" description="Polar residues" evidence="5">
    <location>
        <begin position="1098"/>
        <end position="1108"/>
    </location>
</feature>
<protein>
    <submittedName>
        <fullName evidence="7">Putative c6 zinc finger domain protein</fullName>
    </submittedName>
</protein>
<feature type="compositionally biased region" description="Polar residues" evidence="5">
    <location>
        <begin position="1278"/>
        <end position="1299"/>
    </location>
</feature>
<evidence type="ECO:0000256" key="3">
    <source>
        <dbReference type="ARBA" id="ARBA00023163"/>
    </source>
</evidence>
<dbReference type="InterPro" id="IPR007219">
    <property type="entry name" value="XnlR_reg_dom"/>
</dbReference>
<accession>A0A8H6AWI2</accession>
<feature type="region of interest" description="Disordered" evidence="5">
    <location>
        <begin position="715"/>
        <end position="737"/>
    </location>
</feature>
<feature type="compositionally biased region" description="Polar residues" evidence="5">
    <location>
        <begin position="1036"/>
        <end position="1057"/>
    </location>
</feature>
<keyword evidence="4" id="KW-0539">Nucleus</keyword>
<dbReference type="Pfam" id="PF00172">
    <property type="entry name" value="Zn_clus"/>
    <property type="match status" value="1"/>
</dbReference>
<keyword evidence="1" id="KW-0479">Metal-binding</keyword>
<dbReference type="SMART" id="SM00066">
    <property type="entry name" value="GAL4"/>
    <property type="match status" value="1"/>
</dbReference>
<feature type="region of interest" description="Disordered" evidence="5">
    <location>
        <begin position="146"/>
        <end position="170"/>
    </location>
</feature>
<dbReference type="Proteomes" id="UP000531561">
    <property type="component" value="Unassembled WGS sequence"/>
</dbReference>
<feature type="region of interest" description="Disordered" evidence="5">
    <location>
        <begin position="1420"/>
        <end position="1531"/>
    </location>
</feature>
<feature type="region of interest" description="Disordered" evidence="5">
    <location>
        <begin position="958"/>
        <end position="1065"/>
    </location>
</feature>
<dbReference type="OrthoDB" id="5392779at2759"/>
<dbReference type="GO" id="GO:0000981">
    <property type="term" value="F:DNA-binding transcription factor activity, RNA polymerase II-specific"/>
    <property type="evidence" value="ECO:0007669"/>
    <property type="project" value="InterPro"/>
</dbReference>
<feature type="region of interest" description="Disordered" evidence="5">
    <location>
        <begin position="1246"/>
        <end position="1299"/>
    </location>
</feature>
<feature type="compositionally biased region" description="Basic and acidic residues" evidence="5">
    <location>
        <begin position="958"/>
        <end position="971"/>
    </location>
</feature>
<keyword evidence="3" id="KW-0804">Transcription</keyword>
<dbReference type="PROSITE" id="PS50048">
    <property type="entry name" value="ZN2_CY6_FUNGAL_2"/>
    <property type="match status" value="1"/>
</dbReference>
<evidence type="ECO:0000256" key="1">
    <source>
        <dbReference type="ARBA" id="ARBA00022723"/>
    </source>
</evidence>
<dbReference type="GO" id="GO:0003677">
    <property type="term" value="F:DNA binding"/>
    <property type="evidence" value="ECO:0007669"/>
    <property type="project" value="InterPro"/>
</dbReference>
<name>A0A8H6AWI2_9HELO</name>
<proteinExistence type="predicted"/>
<gene>
    <name evidence="7" type="ORF">Bfra_003347</name>
</gene>
<comment type="caution">
    <text evidence="7">The sequence shown here is derived from an EMBL/GenBank/DDBJ whole genome shotgun (WGS) entry which is preliminary data.</text>
</comment>
<feature type="region of interest" description="Disordered" evidence="5">
    <location>
        <begin position="786"/>
        <end position="867"/>
    </location>
</feature>
<keyword evidence="2" id="KW-0805">Transcription regulation</keyword>
<evidence type="ECO:0000256" key="4">
    <source>
        <dbReference type="ARBA" id="ARBA00023242"/>
    </source>
</evidence>
<dbReference type="CDD" id="cd12148">
    <property type="entry name" value="fungal_TF_MHR"/>
    <property type="match status" value="1"/>
</dbReference>
<feature type="region of interest" description="Disordered" evidence="5">
    <location>
        <begin position="1098"/>
        <end position="1118"/>
    </location>
</feature>
<dbReference type="InterPro" id="IPR001138">
    <property type="entry name" value="Zn2Cys6_DnaBD"/>
</dbReference>
<feature type="domain" description="Zn(2)-C6 fungal-type" evidence="6">
    <location>
        <begin position="26"/>
        <end position="59"/>
    </location>
</feature>
<sequence length="1559" mass="174766">MSVRPASVALAEDENRRKRVRKGTKSCWECKRRKVKCQLSSENVSVCSGCLSRGTTCISQEYPEEHDSSGGPQLGERLGRIELVLERLMSKMEQYEEQDNATKIHTPESMGTGDVLAPFVNTASNGYDSATTVPILSLFDNPVLGRREKESQSEITTPKSQPSGEKTTTKQCCIPTKIERIKDVLMELLPSQEATNILCSFSDCWLLIHSLTNHSAHIMLEPSAFNPNHSFNVPSIAKESPAMIAQILLYMAVCLQQVPHGYDASQLGITTSIEARVDKIISTVSGLVTSDDELVASVQGLECLVLQGLFHMNAGNLRRAWLTFRRAMNIGQLMGLHKREELSTTPLPPGGVNLWRSLMQADRYLSLLLGMPAGAEDSVILSHETFSNPNIDHDILFIRKLTNLAGGIIERNQSDYIHAFASTQDLDEKLENIGRGMPASWWEVPSYIETISKDPNSASKFDRIMSQIYYFQLESFLHLPFMVRAATERRYEYSKFTCLKSSREIISRYLTIRRSGTKSFCCKVIDFGAFTASVTLLLSILEVPPVGGDTIAVQGQKRSDRELVETVLGVMGECASEDDVMATQSVEVIKTLLASTSTSGNLRLTIPYFGTISIARTPVSSTTATNITQSTPSIDAQSLNTTPSLMQSMTPGDSQQVQNEFDNSLNCPWAAAQPIVSFKSSQFPPLELEQQIDDWSNLQVDNTMFFDISNLKKMPSSKLRSGWDTQGALKPEERDPTFSVPQDYEEYWFPSHQKASRNYVQRPPPIDSTRYRYQYARDDIPSADEHYRAQKQQEQAKQRQEPKPAPPSPTVSLISTYGQKPMHGIPNAREESHHPVRDHRTARKDLGPPVWAQRKPPVSRPKTSSEEGGCCLTSYLHRPILIFQSTTQSLKSQNPVITSTPRAKMPLSYNPCDLSSFEGPNVKHKDAKPSNIAAYKPSVEEKKYDPSQVTFAKMGEKKGFQGRIKGKDPGEFHAMPHNPFQKSKLANKSAPNDRTVKRSWLHSKLHFQLPGRNRKKSSEPQGKPGEAWRHEVAAPHSNSIAEPRKTPSQTGKSQNFASPAKEPGRIAYMARGGYLESPQEEPTRSREPPSIRLSQELRQPYSQAQDSQDPPIPPPALTFSKEQAGYYDSLSLETRQTYGYPLPTKSSEFKIPRKPLEKCEYRLDENIKVEIGKKLNFIRPQIRDIPPQANSPKPNSGAGTCSSRSSICSRPPQTPLIMNSEGQMREFSDFEQFQPRKGYQKLQQTLKETKHARPQTVTASEVQRYKSNAGSIHHNPSRRSSMQFSEPSHSRPGSSRIHSAVQQFQAQQGLTFEMLANQYDSLEAQDRRIEEHHQSSAESLRSEARSHKSRAVTTPQSPGRIHQVEARSLPPTPQPHRSLEISVHSSARSYKSRRPTIPKPSENISQSETRFLERMPITNSSHQPAAIPIHSSARPYRPRAPNIPRWSENNSRLGTGYLQRFPISHQPPAIPHQPPSSRPHRPQTPLIPKPPENTNKLEARPSRPVPNTLKKRRGRPLKSPQSRLDRVKPPGMVPLESYGIIQFSTLRSVGILKSPVTRL</sequence>
<evidence type="ECO:0000313" key="8">
    <source>
        <dbReference type="Proteomes" id="UP000531561"/>
    </source>
</evidence>
<dbReference type="GO" id="GO:0006351">
    <property type="term" value="P:DNA-templated transcription"/>
    <property type="evidence" value="ECO:0007669"/>
    <property type="project" value="InterPro"/>
</dbReference>
<dbReference type="PANTHER" id="PTHR47840">
    <property type="entry name" value="ZN(II)2CYS6 TRANSCRIPTION FACTOR (EUROFUNG)-RELATED"/>
    <property type="match status" value="1"/>
</dbReference>
<feature type="region of interest" description="Disordered" evidence="5">
    <location>
        <begin position="1184"/>
        <end position="1211"/>
    </location>
</feature>
<dbReference type="InterPro" id="IPR036864">
    <property type="entry name" value="Zn2-C6_fun-type_DNA-bd_sf"/>
</dbReference>
<dbReference type="SUPFAM" id="SSF57701">
    <property type="entry name" value="Zn2/Cys6 DNA-binding domain"/>
    <property type="match status" value="1"/>
</dbReference>
<dbReference type="RefSeq" id="XP_037193842.1">
    <property type="nucleotide sequence ID" value="XM_037333755.1"/>
</dbReference>
<reference evidence="7 8" key="1">
    <citation type="journal article" date="2020" name="Phytopathology">
        <title>A high-quality genome resource of Botrytis fragariae, a new and rapidly spreading fungal pathogen causing strawberry gray mold in the U.S.A.</title>
        <authorList>
            <person name="Wu Y."/>
            <person name="Saski C.A."/>
            <person name="Schnabel G."/>
            <person name="Xiao S."/>
            <person name="Hu M."/>
        </authorList>
    </citation>
    <scope>NUCLEOTIDE SEQUENCE [LARGE SCALE GENOMIC DNA]</scope>
    <source>
        <strain evidence="7 8">BVB16</strain>
    </source>
</reference>
<feature type="compositionally biased region" description="Polar residues" evidence="5">
    <location>
        <begin position="1255"/>
        <end position="1270"/>
    </location>
</feature>
<feature type="compositionally biased region" description="Polar residues" evidence="5">
    <location>
        <begin position="153"/>
        <end position="170"/>
    </location>
</feature>
<feature type="compositionally biased region" description="Polar residues" evidence="5">
    <location>
        <begin position="980"/>
        <end position="992"/>
    </location>
</feature>
<evidence type="ECO:0000256" key="5">
    <source>
        <dbReference type="SAM" id="MobiDB-lite"/>
    </source>
</evidence>
<dbReference type="GeneID" id="59257447"/>
<feature type="compositionally biased region" description="Pro residues" evidence="5">
    <location>
        <begin position="1468"/>
        <end position="1477"/>
    </location>
</feature>